<dbReference type="EMBL" id="MTKT01002495">
    <property type="protein sequence ID" value="OWM78540.1"/>
    <property type="molecule type" value="Genomic_DNA"/>
</dbReference>
<feature type="region of interest" description="Disordered" evidence="1">
    <location>
        <begin position="1"/>
        <end position="46"/>
    </location>
</feature>
<feature type="compositionally biased region" description="Low complexity" evidence="1">
    <location>
        <begin position="9"/>
        <end position="18"/>
    </location>
</feature>
<dbReference type="AlphaFoldDB" id="A0A218X1M9"/>
<dbReference type="Proteomes" id="UP000197138">
    <property type="component" value="Unassembled WGS sequence"/>
</dbReference>
<comment type="caution">
    <text evidence="2">The sequence shown here is derived from an EMBL/GenBank/DDBJ whole genome shotgun (WGS) entry which is preliminary data.</text>
</comment>
<gene>
    <name evidence="2" type="ORF">CDL15_Pgr016264</name>
</gene>
<evidence type="ECO:0000313" key="2">
    <source>
        <dbReference type="EMBL" id="OWM78540.1"/>
    </source>
</evidence>
<name>A0A218X1M9_PUNGR</name>
<accession>A0A218X1M9</accession>
<evidence type="ECO:0000256" key="1">
    <source>
        <dbReference type="SAM" id="MobiDB-lite"/>
    </source>
</evidence>
<protein>
    <submittedName>
        <fullName evidence="2">Uncharacterized protein</fullName>
    </submittedName>
</protein>
<proteinExistence type="predicted"/>
<sequence length="85" mass="10093">MARYRSRSRSYSPQRGSRTPPRSRKLNEDDPRVRRSYRERRSPAPSGLLLRNLPLNTRFPSSPSNYMCLVAWIVWNKLKLFNLLT</sequence>
<organism evidence="2 3">
    <name type="scientific">Punica granatum</name>
    <name type="common">Pomegranate</name>
    <dbReference type="NCBI Taxonomy" id="22663"/>
    <lineage>
        <taxon>Eukaryota</taxon>
        <taxon>Viridiplantae</taxon>
        <taxon>Streptophyta</taxon>
        <taxon>Embryophyta</taxon>
        <taxon>Tracheophyta</taxon>
        <taxon>Spermatophyta</taxon>
        <taxon>Magnoliopsida</taxon>
        <taxon>eudicotyledons</taxon>
        <taxon>Gunneridae</taxon>
        <taxon>Pentapetalae</taxon>
        <taxon>rosids</taxon>
        <taxon>malvids</taxon>
        <taxon>Myrtales</taxon>
        <taxon>Lythraceae</taxon>
        <taxon>Punica</taxon>
    </lineage>
</organism>
<reference evidence="3" key="1">
    <citation type="journal article" date="2017" name="Plant J.">
        <title>The pomegranate (Punica granatum L.) genome and the genomics of punicalagin biosynthesis.</title>
        <authorList>
            <person name="Qin G."/>
            <person name="Xu C."/>
            <person name="Ming R."/>
            <person name="Tang H."/>
            <person name="Guyot R."/>
            <person name="Kramer E.M."/>
            <person name="Hu Y."/>
            <person name="Yi X."/>
            <person name="Qi Y."/>
            <person name="Xu X."/>
            <person name="Gao Z."/>
            <person name="Pan H."/>
            <person name="Jian J."/>
            <person name="Tian Y."/>
            <person name="Yue Z."/>
            <person name="Xu Y."/>
        </authorList>
    </citation>
    <scope>NUCLEOTIDE SEQUENCE [LARGE SCALE GENOMIC DNA]</scope>
    <source>
        <strain evidence="3">cv. Dabenzi</strain>
    </source>
</reference>
<evidence type="ECO:0000313" key="3">
    <source>
        <dbReference type="Proteomes" id="UP000197138"/>
    </source>
</evidence>